<protein>
    <submittedName>
        <fullName evidence="7">Mannose-binding lectin</fullName>
    </submittedName>
</protein>
<dbReference type="SMART" id="SM00915">
    <property type="entry name" value="Jacalin"/>
    <property type="match status" value="3"/>
</dbReference>
<dbReference type="EMBL" id="AWWV01009206">
    <property type="protein sequence ID" value="OMO87498.1"/>
    <property type="molecule type" value="Genomic_DNA"/>
</dbReference>
<dbReference type="Proteomes" id="UP000188268">
    <property type="component" value="Unassembled WGS sequence"/>
</dbReference>
<evidence type="ECO:0000256" key="3">
    <source>
        <dbReference type="ARBA" id="ARBA00022737"/>
    </source>
</evidence>
<keyword evidence="3" id="KW-0677">Repeat</keyword>
<feature type="repeat" description="PPR" evidence="4">
    <location>
        <begin position="143"/>
        <end position="177"/>
    </location>
</feature>
<dbReference type="Pfam" id="PF01535">
    <property type="entry name" value="PPR"/>
    <property type="match status" value="5"/>
</dbReference>
<feature type="repeat" description="PPR" evidence="4">
    <location>
        <begin position="657"/>
        <end position="687"/>
    </location>
</feature>
<evidence type="ECO:0000313" key="7">
    <source>
        <dbReference type="EMBL" id="OMO87498.1"/>
    </source>
</evidence>
<dbReference type="FunFam" id="1.25.40.10:FF:000380">
    <property type="entry name" value="Pentatricopeptide repeat-containing protein, chloroplastic"/>
    <property type="match status" value="1"/>
</dbReference>
<feature type="region of interest" description="Disordered" evidence="5">
    <location>
        <begin position="863"/>
        <end position="882"/>
    </location>
</feature>
<dbReference type="Gene3D" id="2.100.10.30">
    <property type="entry name" value="Jacalin-like lectin domain"/>
    <property type="match status" value="3"/>
</dbReference>
<dbReference type="Pfam" id="PF13041">
    <property type="entry name" value="PPR_2"/>
    <property type="match status" value="4"/>
</dbReference>
<dbReference type="InterPro" id="IPR011990">
    <property type="entry name" value="TPR-like_helical_dom_sf"/>
</dbReference>
<dbReference type="NCBIfam" id="TIGR00756">
    <property type="entry name" value="PPR"/>
    <property type="match status" value="10"/>
</dbReference>
<evidence type="ECO:0000256" key="1">
    <source>
        <dbReference type="ARBA" id="ARBA00006568"/>
    </source>
</evidence>
<evidence type="ECO:0000256" key="4">
    <source>
        <dbReference type="PROSITE-ProRule" id="PRU00708"/>
    </source>
</evidence>
<proteinExistence type="inferred from homology"/>
<gene>
    <name evidence="7" type="ORF">CCACVL1_08980</name>
</gene>
<dbReference type="PROSITE" id="PS51375">
    <property type="entry name" value="PPR"/>
    <property type="match status" value="10"/>
</dbReference>
<accession>A0A1R3IY37</accession>
<dbReference type="SUPFAM" id="SSF48452">
    <property type="entry name" value="TPR-like"/>
    <property type="match status" value="1"/>
</dbReference>
<feature type="region of interest" description="Disordered" evidence="5">
    <location>
        <begin position="1068"/>
        <end position="1096"/>
    </location>
</feature>
<evidence type="ECO:0000256" key="5">
    <source>
        <dbReference type="SAM" id="MobiDB-lite"/>
    </source>
</evidence>
<keyword evidence="8" id="KW-1185">Reference proteome</keyword>
<dbReference type="Gene3D" id="1.25.40.10">
    <property type="entry name" value="Tetratricopeptide repeat domain"/>
    <property type="match status" value="5"/>
</dbReference>
<dbReference type="Pfam" id="PF01419">
    <property type="entry name" value="Jacalin"/>
    <property type="match status" value="3"/>
</dbReference>
<dbReference type="InterPro" id="IPR002885">
    <property type="entry name" value="PPR_rpt"/>
</dbReference>
<dbReference type="GO" id="GO:0009451">
    <property type="term" value="P:RNA modification"/>
    <property type="evidence" value="ECO:0007669"/>
    <property type="project" value="InterPro"/>
</dbReference>
<evidence type="ECO:0000313" key="8">
    <source>
        <dbReference type="Proteomes" id="UP000188268"/>
    </source>
</evidence>
<feature type="repeat" description="PPR" evidence="4">
    <location>
        <begin position="244"/>
        <end position="278"/>
    </location>
</feature>
<dbReference type="SUPFAM" id="SSF51101">
    <property type="entry name" value="Mannose-binding lectins"/>
    <property type="match status" value="3"/>
</dbReference>
<dbReference type="GO" id="GO:0099402">
    <property type="term" value="P:plant organ development"/>
    <property type="evidence" value="ECO:0007669"/>
    <property type="project" value="UniProtKB-ARBA"/>
</dbReference>
<feature type="repeat" description="PPR" evidence="4">
    <location>
        <begin position="486"/>
        <end position="520"/>
    </location>
</feature>
<dbReference type="InterPro" id="IPR046960">
    <property type="entry name" value="PPR_At4g14850-like_plant"/>
</dbReference>
<feature type="repeat" description="PPR" evidence="4">
    <location>
        <begin position="314"/>
        <end position="348"/>
    </location>
</feature>
<feature type="repeat" description="PPR" evidence="4">
    <location>
        <begin position="279"/>
        <end position="313"/>
    </location>
</feature>
<dbReference type="OrthoDB" id="185373at2759"/>
<feature type="domain" description="Jacalin-type lectin" evidence="6">
    <location>
        <begin position="1316"/>
        <end position="1460"/>
    </location>
</feature>
<dbReference type="FunFam" id="2.100.10.30:FF:000001">
    <property type="entry name" value="Jacalin-related lectin 33"/>
    <property type="match status" value="3"/>
</dbReference>
<feature type="repeat" description="PPR" evidence="4">
    <location>
        <begin position="450"/>
        <end position="484"/>
    </location>
</feature>
<dbReference type="PANTHER" id="PTHR47926">
    <property type="entry name" value="PENTATRICOPEPTIDE REPEAT-CONTAINING PROTEIN"/>
    <property type="match status" value="1"/>
</dbReference>
<dbReference type="PROSITE" id="PS51752">
    <property type="entry name" value="JACALIN_LECTIN"/>
    <property type="match status" value="3"/>
</dbReference>
<dbReference type="Gramene" id="OMO87498">
    <property type="protein sequence ID" value="OMO87498"/>
    <property type="gene ID" value="CCACVL1_08980"/>
</dbReference>
<keyword evidence="2 7" id="KW-0430">Lectin</keyword>
<dbReference type="OMA" id="LFYDMMR"/>
<dbReference type="InterPro" id="IPR033734">
    <property type="entry name" value="Jacalin-like_lectin_dom_plant"/>
</dbReference>
<comment type="similarity">
    <text evidence="1">Belongs to the jacalin lectin family.</text>
</comment>
<evidence type="ECO:0000259" key="6">
    <source>
        <dbReference type="PROSITE" id="PS51752"/>
    </source>
</evidence>
<dbReference type="GO" id="GO:0003723">
    <property type="term" value="F:RNA binding"/>
    <property type="evidence" value="ECO:0007669"/>
    <property type="project" value="InterPro"/>
</dbReference>
<name>A0A1R3IY37_COCAP</name>
<dbReference type="InterPro" id="IPR001229">
    <property type="entry name" value="Jacalin-like_lectin_dom"/>
</dbReference>
<comment type="caution">
    <text evidence="7">The sequence shown here is derived from an EMBL/GenBank/DDBJ whole genome shotgun (WGS) entry which is preliminary data.</text>
</comment>
<feature type="domain" description="Jacalin-type lectin" evidence="6">
    <location>
        <begin position="875"/>
        <end position="1015"/>
    </location>
</feature>
<dbReference type="STRING" id="210143.A0A1R3IY37"/>
<dbReference type="InterPro" id="IPR036404">
    <property type="entry name" value="Jacalin-like_lectin_dom_sf"/>
</dbReference>
<feature type="repeat" description="PPR" evidence="4">
    <location>
        <begin position="415"/>
        <end position="449"/>
    </location>
</feature>
<evidence type="ECO:0000256" key="2">
    <source>
        <dbReference type="ARBA" id="ARBA00022734"/>
    </source>
</evidence>
<organism evidence="7 8">
    <name type="scientific">Corchorus capsularis</name>
    <name type="common">Jute</name>
    <dbReference type="NCBI Taxonomy" id="210143"/>
    <lineage>
        <taxon>Eukaryota</taxon>
        <taxon>Viridiplantae</taxon>
        <taxon>Streptophyta</taxon>
        <taxon>Embryophyta</taxon>
        <taxon>Tracheophyta</taxon>
        <taxon>Spermatophyta</taxon>
        <taxon>Magnoliopsida</taxon>
        <taxon>eudicotyledons</taxon>
        <taxon>Gunneridae</taxon>
        <taxon>Pentapetalae</taxon>
        <taxon>rosids</taxon>
        <taxon>malvids</taxon>
        <taxon>Malvales</taxon>
        <taxon>Malvaceae</taxon>
        <taxon>Grewioideae</taxon>
        <taxon>Apeibeae</taxon>
        <taxon>Corchorus</taxon>
    </lineage>
</organism>
<feature type="domain" description="Jacalin-type lectin" evidence="6">
    <location>
        <begin position="1120"/>
        <end position="1262"/>
    </location>
</feature>
<dbReference type="FunFam" id="1.25.40.10:FF:000158">
    <property type="entry name" value="pentatricopeptide repeat-containing protein At2g33680"/>
    <property type="match status" value="1"/>
</dbReference>
<dbReference type="CDD" id="cd09612">
    <property type="entry name" value="Jacalin"/>
    <property type="match status" value="3"/>
</dbReference>
<feature type="repeat" description="PPR" evidence="4">
    <location>
        <begin position="586"/>
        <end position="620"/>
    </location>
</feature>
<sequence>MENMMIPCTSKPPIIIPAKLGNSTELSQFPTKLTFSNSRKTHNPKLSETYLNYLSRNGRLTEAISALDSIAQSGSQVRPSTFINLLQACIDLGSLDLGRKLHARIHLVEENDPFVETKLVSMYAKCGSLADARKVFDRMNGRNLYAWSAMIGACSRELRWKEVVKLFFLMMEEGVRPDEILFTKILQACANCGDVRTGRLLHSLVIRLGMVSVARVSNSVLAVYAKCGKVRSARRFFDNMNERDRVTWNSMILAYCQKGDSDEAYRLFSGMSLEGIQPCLITWNILINSYNQLGQCDVAMGLVEEMEISGIIPDVFTWTSMISGLAQNGRRWQALCLFKEMYLAGIKPNGVTITSAVSASASMRVLNTGREIHSVALKMGVIDNVLVGNSLIDMYSKCGELEAARQVFDKIEEKDVYSWNSMIAGYCHAGYCGKAYELFMKMQESDVKPNVITWNSMISGYIQNGDEDRAMDLFQRMERDGKVRRNTASWNTLIAGFVQLGEIDKAFGVFRQMQSCSISPNSVTILSILPGCANLIASKKVKEIHGCVLRRNLDVLSISNSLIDTYAKSGNILYSRIIFDGMSARDIISWNSIIGGYVLHGYSDAALDLFNQMCMLGLKPNRGTFLSIILAHGIAGMLDEGKQIFSSIRDNYEIIPAIEHYSAMIDVYGRSGRLEEAMEFIEEMPTEPDSSIWASLLTASRIHSNIALAVLAGESLLDLEPGNMVINQLMFQIYALCGNLDASSKVRKLEKENLLRRSLGHSWIEVRNTVHRFVNGDKSKPCSNLLYSWLESIGREVNADDHHGGLFIEEEEKEETGGIHSEKLALAFALIGSSSSPQSTETHLETSTIVLLCARDSSSQKSKADVASLGDDTKPVSVGPWGGQGGSSWDDGVYATVRQLVIAHGAGIDSIQIEYDNKGNSIWSRKHGGEAGSKIDKVKLDYPDEFLTSIHGHYGSLFEGGPHLVRSLTFHSNRKTYGPYGVEQGTSFSMNRGKIVGFYGKSGWYLDAIGVHLKPFTKLNHSKTILHTQNFVANANGADKVGFQVIQGSVGESYDIVLAVRQRDAYGNPLPKELSRQPSSSSSSDDSSDVEAKTKFKVSLPTPEKVPAKILPPKVLPEGVLTYGPWGGNGGVKFDDGTYTGIRQINVSRNVGIVSLKVCYDRDGQAVWGSKHGGTGGFRTDKIIFDYPSEILTHITGTFGPLMYMGPNVIKSLTFHTNKGKHGPYGEEQGPSFTNKMDEGKIVGFHGREGLFLDAIGVFVMEGKVPPPRPHFSQAIIPSERTIAEIDNSPWSNKLVLAKQGPVEELACGVVKEPAPCGPGPWGGDGGRPWDDGVYSGIKQIFITKSAEAICSIQIEYDRNGQSVWSVKHGGHGGTTTHRIRLDYPHEVLICITGYYGSISNDEKSKFVRSLTFYTSRGKYGPFGEEMGTYFTSTTTQGKVVGFHGRSSCYLDAIGVHMQHWLGNQRTPRMSLFKIFS</sequence>
<dbReference type="GO" id="GO:0030246">
    <property type="term" value="F:carbohydrate binding"/>
    <property type="evidence" value="ECO:0007669"/>
    <property type="project" value="UniProtKB-KW"/>
</dbReference>
<reference evidence="7 8" key="1">
    <citation type="submission" date="2013-09" db="EMBL/GenBank/DDBJ databases">
        <title>Corchorus capsularis genome sequencing.</title>
        <authorList>
            <person name="Alam M."/>
            <person name="Haque M.S."/>
            <person name="Islam M.S."/>
            <person name="Emdad E.M."/>
            <person name="Islam M.M."/>
            <person name="Ahmed B."/>
            <person name="Halim A."/>
            <person name="Hossen Q.M.M."/>
            <person name="Hossain M.Z."/>
            <person name="Ahmed R."/>
            <person name="Khan M.M."/>
            <person name="Islam R."/>
            <person name="Rashid M.M."/>
            <person name="Khan S.A."/>
            <person name="Rahman M.S."/>
            <person name="Alam M."/>
        </authorList>
    </citation>
    <scope>NUCLEOTIDE SEQUENCE [LARGE SCALE GENOMIC DNA]</scope>
    <source>
        <strain evidence="8">cv. CVL-1</strain>
        <tissue evidence="7">Whole seedling</tissue>
    </source>
</reference>
<feature type="repeat" description="PPR" evidence="4">
    <location>
        <begin position="384"/>
        <end position="414"/>
    </location>
</feature>
<dbReference type="FunFam" id="1.25.40.10:FF:000393">
    <property type="entry name" value="Pentatricopeptide repeat-containing protein At1g20230"/>
    <property type="match status" value="1"/>
</dbReference>